<dbReference type="EMBL" id="JAWWNJ010000169">
    <property type="protein sequence ID" value="KAK6977418.1"/>
    <property type="molecule type" value="Genomic_DNA"/>
</dbReference>
<sequence length="183" mass="19972">MPIEAIRNPARQHQSRDVKVGDNPTAQMLNFGKEIEEHTIQQGGARVNKGMQQDIGELATQTSPLSLGDIAWNADENPGRLATVTENAVPHSLQRVPKSAGIRVGTGSVGGNPEGHQFKHLPIWLTWWNSEGQAESGGASHLTPSYGNGECMHAFRATGASNHWNLSRLWQRGKESSPHQFLL</sequence>
<keyword evidence="2" id="KW-1185">Reference proteome</keyword>
<accession>A0AAV9ZAR9</accession>
<evidence type="ECO:0000313" key="1">
    <source>
        <dbReference type="EMBL" id="KAK6977418.1"/>
    </source>
</evidence>
<proteinExistence type="predicted"/>
<protein>
    <submittedName>
        <fullName evidence="1">Uncharacterized protein</fullName>
    </submittedName>
</protein>
<gene>
    <name evidence="1" type="ORF">R3P38DRAFT_2810422</name>
</gene>
<dbReference type="AlphaFoldDB" id="A0AAV9ZAR9"/>
<organism evidence="1 2">
    <name type="scientific">Favolaschia claudopus</name>
    <dbReference type="NCBI Taxonomy" id="2862362"/>
    <lineage>
        <taxon>Eukaryota</taxon>
        <taxon>Fungi</taxon>
        <taxon>Dikarya</taxon>
        <taxon>Basidiomycota</taxon>
        <taxon>Agaricomycotina</taxon>
        <taxon>Agaricomycetes</taxon>
        <taxon>Agaricomycetidae</taxon>
        <taxon>Agaricales</taxon>
        <taxon>Marasmiineae</taxon>
        <taxon>Mycenaceae</taxon>
        <taxon>Favolaschia</taxon>
    </lineage>
</organism>
<dbReference type="Proteomes" id="UP001362999">
    <property type="component" value="Unassembled WGS sequence"/>
</dbReference>
<reference evidence="1 2" key="1">
    <citation type="journal article" date="2024" name="J Genomics">
        <title>Draft genome sequencing and assembly of Favolaschia claudopus CIRM-BRFM 2984 isolated from oak limbs.</title>
        <authorList>
            <person name="Navarro D."/>
            <person name="Drula E."/>
            <person name="Chaduli D."/>
            <person name="Cazenave R."/>
            <person name="Ahrendt S."/>
            <person name="Wang J."/>
            <person name="Lipzen A."/>
            <person name="Daum C."/>
            <person name="Barry K."/>
            <person name="Grigoriev I.V."/>
            <person name="Favel A."/>
            <person name="Rosso M.N."/>
            <person name="Martin F."/>
        </authorList>
    </citation>
    <scope>NUCLEOTIDE SEQUENCE [LARGE SCALE GENOMIC DNA]</scope>
    <source>
        <strain evidence="1 2">CIRM-BRFM 2984</strain>
    </source>
</reference>
<name>A0AAV9ZAR9_9AGAR</name>
<comment type="caution">
    <text evidence="1">The sequence shown here is derived from an EMBL/GenBank/DDBJ whole genome shotgun (WGS) entry which is preliminary data.</text>
</comment>
<evidence type="ECO:0000313" key="2">
    <source>
        <dbReference type="Proteomes" id="UP001362999"/>
    </source>
</evidence>